<dbReference type="RefSeq" id="WP_166877770.1">
    <property type="nucleotide sequence ID" value="NZ_WHJH01000021.1"/>
</dbReference>
<protein>
    <submittedName>
        <fullName evidence="1">Uncharacterized protein</fullName>
    </submittedName>
</protein>
<evidence type="ECO:0000313" key="2">
    <source>
        <dbReference type="Proteomes" id="UP000609726"/>
    </source>
</evidence>
<gene>
    <name evidence="1" type="ORF">F2P45_17500</name>
</gene>
<organism evidence="1 2">
    <name type="scientific">Massilia mucilaginosa</name>
    <dbReference type="NCBI Taxonomy" id="2609282"/>
    <lineage>
        <taxon>Bacteria</taxon>
        <taxon>Pseudomonadati</taxon>
        <taxon>Pseudomonadota</taxon>
        <taxon>Betaproteobacteria</taxon>
        <taxon>Burkholderiales</taxon>
        <taxon>Oxalobacteraceae</taxon>
        <taxon>Telluria group</taxon>
        <taxon>Massilia</taxon>
    </lineage>
</organism>
<dbReference type="EMBL" id="WHJH01000021">
    <property type="protein sequence ID" value="NHZ90804.1"/>
    <property type="molecule type" value="Genomic_DNA"/>
</dbReference>
<keyword evidence="2" id="KW-1185">Reference proteome</keyword>
<proteinExistence type="predicted"/>
<reference evidence="1 2" key="1">
    <citation type="submission" date="2019-10" db="EMBL/GenBank/DDBJ databases">
        <title>Taxonomy of Antarctic Massilia spp.: description of Massilia rubra sp. nov., Massilia aquatica sp. nov., Massilia mucilaginosa sp. nov., Massilia frigida sp. nov. isolated from streams, lakes and regoliths.</title>
        <authorList>
            <person name="Holochova P."/>
            <person name="Sedlacek I."/>
            <person name="Kralova S."/>
            <person name="Maslanova I."/>
            <person name="Busse H.-J."/>
            <person name="Stankova E."/>
            <person name="Vrbovska V."/>
            <person name="Kovarovic V."/>
            <person name="Bartak M."/>
            <person name="Svec P."/>
            <person name="Pantucek R."/>
        </authorList>
    </citation>
    <scope>NUCLEOTIDE SEQUENCE [LARGE SCALE GENOMIC DNA]</scope>
    <source>
        <strain evidence="1 2">CCM 8733</strain>
    </source>
</reference>
<dbReference type="Proteomes" id="UP000609726">
    <property type="component" value="Unassembled WGS sequence"/>
</dbReference>
<sequence length="72" mass="8285">MARRCAEIKRDNPNAIFFSGKKIFPTDDWFTRRLHKPLSMVPSLRTGRWINVNCPDVRLNGQYLLGPPGRSA</sequence>
<accession>A0ABX0NV23</accession>
<evidence type="ECO:0000313" key="1">
    <source>
        <dbReference type="EMBL" id="NHZ90804.1"/>
    </source>
</evidence>
<comment type="caution">
    <text evidence="1">The sequence shown here is derived from an EMBL/GenBank/DDBJ whole genome shotgun (WGS) entry which is preliminary data.</text>
</comment>
<name>A0ABX0NV23_9BURK</name>